<organism evidence="1 2">
    <name type="scientific">Citrullus colocynthis</name>
    <name type="common">colocynth</name>
    <dbReference type="NCBI Taxonomy" id="252529"/>
    <lineage>
        <taxon>Eukaryota</taxon>
        <taxon>Viridiplantae</taxon>
        <taxon>Streptophyta</taxon>
        <taxon>Embryophyta</taxon>
        <taxon>Tracheophyta</taxon>
        <taxon>Spermatophyta</taxon>
        <taxon>Magnoliopsida</taxon>
        <taxon>eudicotyledons</taxon>
        <taxon>Gunneridae</taxon>
        <taxon>Pentapetalae</taxon>
        <taxon>rosids</taxon>
        <taxon>fabids</taxon>
        <taxon>Cucurbitales</taxon>
        <taxon>Cucurbitaceae</taxon>
        <taxon>Benincaseae</taxon>
        <taxon>Citrullus</taxon>
    </lineage>
</organism>
<dbReference type="PANTHER" id="PTHR11941:SF75">
    <property type="entry name" value="ENOYL-COA HYDRATASE_ISOMERASE FAMILY PROTEIN"/>
    <property type="match status" value="1"/>
</dbReference>
<name>A0ABP0YE03_9ROSI</name>
<evidence type="ECO:0008006" key="3">
    <source>
        <dbReference type="Google" id="ProtNLM"/>
    </source>
</evidence>
<reference evidence="1 2" key="1">
    <citation type="submission" date="2024-03" db="EMBL/GenBank/DDBJ databases">
        <authorList>
            <person name="Gkanogiannis A."/>
            <person name="Becerra Lopez-Lavalle L."/>
        </authorList>
    </citation>
    <scope>NUCLEOTIDE SEQUENCE [LARGE SCALE GENOMIC DNA]</scope>
</reference>
<dbReference type="Pfam" id="PF00378">
    <property type="entry name" value="ECH_1"/>
    <property type="match status" value="1"/>
</dbReference>
<accession>A0ABP0YE03</accession>
<keyword evidence="2" id="KW-1185">Reference proteome</keyword>
<dbReference type="PANTHER" id="PTHR11941">
    <property type="entry name" value="ENOYL-COA HYDRATASE-RELATED"/>
    <property type="match status" value="1"/>
</dbReference>
<dbReference type="Gene3D" id="3.90.226.10">
    <property type="entry name" value="2-enoyl-CoA Hydratase, Chain A, domain 1"/>
    <property type="match status" value="1"/>
</dbReference>
<gene>
    <name evidence="1" type="ORF">CITCOLO1_LOCUS10695</name>
</gene>
<dbReference type="InterPro" id="IPR029045">
    <property type="entry name" value="ClpP/crotonase-like_dom_sf"/>
</dbReference>
<dbReference type="EMBL" id="OZ021737">
    <property type="protein sequence ID" value="CAK9318723.1"/>
    <property type="molecule type" value="Genomic_DNA"/>
</dbReference>
<evidence type="ECO:0000313" key="1">
    <source>
        <dbReference type="EMBL" id="CAK9318723.1"/>
    </source>
</evidence>
<evidence type="ECO:0000313" key="2">
    <source>
        <dbReference type="Proteomes" id="UP001642487"/>
    </source>
</evidence>
<proteinExistence type="predicted"/>
<dbReference type="CDD" id="cd06558">
    <property type="entry name" value="crotonase-like"/>
    <property type="match status" value="1"/>
</dbReference>
<protein>
    <recommendedName>
        <fullName evidence="3">Enoyl-CoA delta isomerase 2, peroxisomal-like</fullName>
    </recommendedName>
</protein>
<dbReference type="InterPro" id="IPR001753">
    <property type="entry name" value="Enoyl-CoA_hydra/iso"/>
</dbReference>
<sequence length="293" mass="32397">MPRQGEMERWAVPFPCFQILRNACRFLIPSSSLFVYILHTTTKQLYSTKLVTLFGSNHDMCTLEKRGSLFILTLTGDNEHWIGPNFISSFLSLLAQLKSQATRGSVLLTTSHGRFFSNGFDLPWAQTATSKSASRDRIVHMVHIFKPIVAALLSLPMPTIAAVSGHAAAAGFALALCHDYVLMRRDKGVLYMSEIDLGLTMPDYFAALMRSKIGSASVRRDVLLAGMKVNGETAVKLGIVDAVYDGEQALMEAAVAMGEKLGRRKWEGEAYAEIRKSLYPEMSPLLNELNGKM</sequence>
<dbReference type="SUPFAM" id="SSF52096">
    <property type="entry name" value="ClpP/crotonase"/>
    <property type="match status" value="1"/>
</dbReference>
<dbReference type="Proteomes" id="UP001642487">
    <property type="component" value="Chromosome 3"/>
</dbReference>